<keyword evidence="2 7" id="KW-0645">Protease</keyword>
<dbReference type="Pfam" id="PF01457">
    <property type="entry name" value="Peptidase_M8"/>
    <property type="match status" value="1"/>
</dbReference>
<name>A0A3R7KHC2_TRYRA</name>
<keyword evidence="6 7" id="KW-0482">Metalloprotease</keyword>
<protein>
    <recommendedName>
        <fullName evidence="7">Leishmanolysin-like peptidase</fullName>
        <ecNumber evidence="7">3.4.24.-</ecNumber>
    </recommendedName>
</protein>
<dbReference type="GO" id="GO:0006508">
    <property type="term" value="P:proteolysis"/>
    <property type="evidence" value="ECO:0007669"/>
    <property type="project" value="UniProtKB-KW"/>
</dbReference>
<dbReference type="EMBL" id="MKGL01000107">
    <property type="protein sequence ID" value="RNF06500.1"/>
    <property type="molecule type" value="Genomic_DNA"/>
</dbReference>
<evidence type="ECO:0000256" key="4">
    <source>
        <dbReference type="ARBA" id="ARBA00022801"/>
    </source>
</evidence>
<evidence type="ECO:0000256" key="2">
    <source>
        <dbReference type="ARBA" id="ARBA00022670"/>
    </source>
</evidence>
<evidence type="ECO:0000313" key="9">
    <source>
        <dbReference type="Proteomes" id="UP000283634"/>
    </source>
</evidence>
<comment type="similarity">
    <text evidence="1 7">Belongs to the peptidase M8 family.</text>
</comment>
<evidence type="ECO:0000313" key="8">
    <source>
        <dbReference type="EMBL" id="RNF06500.1"/>
    </source>
</evidence>
<reference evidence="8 9" key="1">
    <citation type="journal article" date="2018" name="BMC Genomics">
        <title>Genomic comparison of Trypanosoma conorhini and Trypanosoma rangeli to Trypanosoma cruzi strains of high and low virulence.</title>
        <authorList>
            <person name="Bradwell K.R."/>
            <person name="Koparde V.N."/>
            <person name="Matveyev A.V."/>
            <person name="Serrano M.G."/>
            <person name="Alves J.M."/>
            <person name="Parikh H."/>
            <person name="Huang B."/>
            <person name="Lee V."/>
            <person name="Espinosa-Alvarez O."/>
            <person name="Ortiz P.A."/>
            <person name="Costa-Martins A.G."/>
            <person name="Teixeira M.M."/>
            <person name="Buck G.A."/>
        </authorList>
    </citation>
    <scope>NUCLEOTIDE SEQUENCE [LARGE SCALE GENOMIC DNA]</scope>
    <source>
        <strain evidence="8 9">AM80</strain>
    </source>
</reference>
<dbReference type="Proteomes" id="UP000283634">
    <property type="component" value="Unassembled WGS sequence"/>
</dbReference>
<dbReference type="AlphaFoldDB" id="A0A3R7KHC2"/>
<dbReference type="Gene3D" id="2.10.55.10">
    <property type="entry name" value="Leishmanolysin domain 3"/>
    <property type="match status" value="1"/>
</dbReference>
<comment type="caution">
    <text evidence="8">The sequence shown here is derived from an EMBL/GenBank/DDBJ whole genome shotgun (WGS) entry which is preliminary data.</text>
</comment>
<dbReference type="SUPFAM" id="SSF55486">
    <property type="entry name" value="Metalloproteases ('zincins'), catalytic domain"/>
    <property type="match status" value="1"/>
</dbReference>
<keyword evidence="4 7" id="KW-0378">Hydrolase</keyword>
<sequence length="193" mass="22216">MWGIWSYGAGCTLVGRACSTDTPLKGLKWCNESATTQTCVYDRTSVGFCNIGFVGKELPPYFQYFLGNSSLGGLVPLRDYCPIVVHYVDRHCHDPSLPSKDDAIYGLYYRPQSRCVPTRNTVHFGYHTNSASSRYLRVCCRWGTHIKVLVGNLWISCLSNWQCRSDFHFTLQQLRWRDILRTRRIGLFTRNIL</sequence>
<dbReference type="EC" id="3.4.24.-" evidence="7"/>
<dbReference type="GO" id="GO:0046872">
    <property type="term" value="F:metal ion binding"/>
    <property type="evidence" value="ECO:0007669"/>
    <property type="project" value="UniProtKB-KW"/>
</dbReference>
<accession>A0A3R7KHC2</accession>
<evidence type="ECO:0000256" key="5">
    <source>
        <dbReference type="ARBA" id="ARBA00022833"/>
    </source>
</evidence>
<evidence type="ECO:0000256" key="3">
    <source>
        <dbReference type="ARBA" id="ARBA00022723"/>
    </source>
</evidence>
<keyword evidence="5 7" id="KW-0862">Zinc</keyword>
<dbReference type="GO" id="GO:0016020">
    <property type="term" value="C:membrane"/>
    <property type="evidence" value="ECO:0007669"/>
    <property type="project" value="InterPro"/>
</dbReference>
<comment type="cofactor">
    <cofactor evidence="7">
        <name>Zn(2+)</name>
        <dbReference type="ChEBI" id="CHEBI:29105"/>
    </cofactor>
    <text evidence="7">Binds 1 zinc ion per subunit.</text>
</comment>
<dbReference type="GO" id="GO:0007155">
    <property type="term" value="P:cell adhesion"/>
    <property type="evidence" value="ECO:0007669"/>
    <property type="project" value="InterPro"/>
</dbReference>
<gene>
    <name evidence="8" type="ORF">TraAM80_04003</name>
</gene>
<keyword evidence="9" id="KW-1185">Reference proteome</keyword>
<dbReference type="GeneID" id="40327936"/>
<dbReference type="GO" id="GO:0004222">
    <property type="term" value="F:metalloendopeptidase activity"/>
    <property type="evidence" value="ECO:0007669"/>
    <property type="project" value="UniProtKB-UniRule"/>
</dbReference>
<evidence type="ECO:0000256" key="6">
    <source>
        <dbReference type="ARBA" id="ARBA00023049"/>
    </source>
</evidence>
<evidence type="ECO:0000256" key="1">
    <source>
        <dbReference type="ARBA" id="ARBA00005860"/>
    </source>
</evidence>
<dbReference type="OrthoDB" id="527990at2759"/>
<keyword evidence="3 7" id="KW-0479">Metal-binding</keyword>
<dbReference type="RefSeq" id="XP_029239287.1">
    <property type="nucleotide sequence ID" value="XM_029380951.1"/>
</dbReference>
<dbReference type="InterPro" id="IPR001577">
    <property type="entry name" value="Peptidase_M8"/>
</dbReference>
<organism evidence="8 9">
    <name type="scientific">Trypanosoma rangeli</name>
    <dbReference type="NCBI Taxonomy" id="5698"/>
    <lineage>
        <taxon>Eukaryota</taxon>
        <taxon>Discoba</taxon>
        <taxon>Euglenozoa</taxon>
        <taxon>Kinetoplastea</taxon>
        <taxon>Metakinetoplastina</taxon>
        <taxon>Trypanosomatida</taxon>
        <taxon>Trypanosomatidae</taxon>
        <taxon>Trypanosoma</taxon>
        <taxon>Herpetosoma</taxon>
    </lineage>
</organism>
<proteinExistence type="inferred from homology"/>
<evidence type="ECO:0000256" key="7">
    <source>
        <dbReference type="RuleBase" id="RU366077"/>
    </source>
</evidence>